<dbReference type="Proteomes" id="UP001229244">
    <property type="component" value="Unassembled WGS sequence"/>
</dbReference>
<feature type="compositionally biased region" description="Basic and acidic residues" evidence="1">
    <location>
        <begin position="578"/>
        <end position="593"/>
    </location>
</feature>
<feature type="compositionally biased region" description="Basic and acidic residues" evidence="1">
    <location>
        <begin position="606"/>
        <end position="619"/>
    </location>
</feature>
<feature type="region of interest" description="Disordered" evidence="1">
    <location>
        <begin position="578"/>
        <end position="637"/>
    </location>
</feature>
<evidence type="ECO:0000256" key="2">
    <source>
        <dbReference type="SAM" id="SignalP"/>
    </source>
</evidence>
<reference evidence="3" key="1">
    <citation type="submission" date="2023-07" db="EMBL/GenBank/DDBJ databases">
        <title>Genomic Encyclopedia of Type Strains, Phase IV (KMG-IV): sequencing the most valuable type-strain genomes for metagenomic binning, comparative biology and taxonomic classification.</title>
        <authorList>
            <person name="Goeker M."/>
        </authorList>
    </citation>
    <scope>NUCLEOTIDE SEQUENCE</scope>
    <source>
        <strain evidence="3">DSM 21202</strain>
    </source>
</reference>
<sequence length="1004" mass="103100">MMRRSLAPVLAAVLAFSQGPISAAPAAAQSGEPMVLVPGDEPVSARERSRGLLSSIRRAVPTVLRDPEVVASERQAAQGARAPVVTDPAPTEAPARPVTAAAAVAPLPPARPQTPTVSAQDGSTATAAEVAAEDKASAQAEPEAVGGLEFAVQPGLPAELANERALDQAARAVMSAKTSRNKETEPAPVGADPSAPRGTGLAPIEPVSDRTFAEAGIPVPRPAAIPGNEPDAASEVAETAETLQGPPSSPVLADGVETSGVETAGAGVDAIGPQPVLADAGDATTDGHEDDAGEVQAAGHPAGSEPLVADAPTDAEPEAADAATTTELGPQVSETADLAEADPDLSEDVPGVGGGETASVTPSVDTSDSSDEGALAVTAVDAEQAYEEHVVDPSDAEVYVDELVAEIATAGMRPDAPAADAVPEQADTHQDAMHQDATHDDVGDPETGQGGDAETVAAAGVASHATEADHTPNASDTSEAHGDADHATAPGPAGPHGGTPETETQAHAGDSAHGEADSAPHQPAETSSSPHPVDVAAADAGGRVGAALAAAMTGQAVETGSHAGEADAAHDTPAADMAGHDAHEAETGAHSDQAHGTSDEAQGAKAKGDDHGVSDKDEPAPVEPLTQPSRLGSAADQVGGAIAPPYQLVRTLQTLQDNIAAGSADALNAQKVLLAQMHADLLAVDPEVWQDRRNAEALIVYTLSGGRPEVTRELLSREEAPNVDERLLRAALAYVEGRELEARKMFETIEPLDLPSSMAGQVALAKSTLMLDVDRAKSMELLDVARLLSPGTLVEEAALRREIYLASERNDIDLFERLALQYFYRFRNSVYAGNFRQRFADALTRMSFVDDPEQFDRLNRLLVDLDDADKREMYLVVARAAVNEGKTSVAAKAADAALASAEPNSRDRSRALLYRGAAMAVTPEGLETSIDDLTRVDRRVLTPSDAALFDAAAATADLILNAPEGSAMAQVDLTEDDETFPESDVVSQAASAIEAVDALLKETQ</sequence>
<keyword evidence="4" id="KW-1185">Reference proteome</keyword>
<gene>
    <name evidence="3" type="ORF">J2S73_004092</name>
</gene>
<feature type="region of interest" description="Disordered" evidence="1">
    <location>
        <begin position="220"/>
        <end position="254"/>
    </location>
</feature>
<feature type="region of interest" description="Disordered" evidence="1">
    <location>
        <begin position="74"/>
        <end position="93"/>
    </location>
</feature>
<protein>
    <recommendedName>
        <fullName evidence="5">Chemotaxis protein MotC</fullName>
    </recommendedName>
</protein>
<evidence type="ECO:0000256" key="1">
    <source>
        <dbReference type="SAM" id="MobiDB-lite"/>
    </source>
</evidence>
<dbReference type="RefSeq" id="WP_306887527.1">
    <property type="nucleotide sequence ID" value="NZ_JAUSUL010000006.1"/>
</dbReference>
<feature type="compositionally biased region" description="Acidic residues" evidence="1">
    <location>
        <begin position="337"/>
        <end position="347"/>
    </location>
</feature>
<feature type="chain" id="PRO_5042036332" description="Chemotaxis protein MotC" evidence="2">
    <location>
        <begin position="24"/>
        <end position="1004"/>
    </location>
</feature>
<feature type="region of interest" description="Disordered" evidence="1">
    <location>
        <begin position="105"/>
        <end position="142"/>
    </location>
</feature>
<feature type="region of interest" description="Disordered" evidence="1">
    <location>
        <begin position="266"/>
        <end position="371"/>
    </location>
</feature>
<feature type="compositionally biased region" description="Basic and acidic residues" evidence="1">
    <location>
        <begin position="426"/>
        <end position="442"/>
    </location>
</feature>
<evidence type="ECO:0008006" key="5">
    <source>
        <dbReference type="Google" id="ProtNLM"/>
    </source>
</evidence>
<comment type="caution">
    <text evidence="3">The sequence shown here is derived from an EMBL/GenBank/DDBJ whole genome shotgun (WGS) entry which is preliminary data.</text>
</comment>
<feature type="region of interest" description="Disordered" evidence="1">
    <location>
        <begin position="171"/>
        <end position="204"/>
    </location>
</feature>
<feature type="compositionally biased region" description="Polar residues" evidence="1">
    <location>
        <begin position="113"/>
        <end position="124"/>
    </location>
</feature>
<organism evidence="3 4">
    <name type="scientific">Amorphus orientalis</name>
    <dbReference type="NCBI Taxonomy" id="649198"/>
    <lineage>
        <taxon>Bacteria</taxon>
        <taxon>Pseudomonadati</taxon>
        <taxon>Pseudomonadota</taxon>
        <taxon>Alphaproteobacteria</taxon>
        <taxon>Hyphomicrobiales</taxon>
        <taxon>Amorphaceae</taxon>
        <taxon>Amorphus</taxon>
    </lineage>
</organism>
<feature type="signal peptide" evidence="2">
    <location>
        <begin position="1"/>
        <end position="23"/>
    </location>
</feature>
<feature type="region of interest" description="Disordered" evidence="1">
    <location>
        <begin position="415"/>
        <end position="536"/>
    </location>
</feature>
<evidence type="ECO:0000313" key="4">
    <source>
        <dbReference type="Proteomes" id="UP001229244"/>
    </source>
</evidence>
<evidence type="ECO:0000313" key="3">
    <source>
        <dbReference type="EMBL" id="MDQ0317606.1"/>
    </source>
</evidence>
<accession>A0AAE4ATT2</accession>
<proteinExistence type="predicted"/>
<name>A0AAE4ATT2_9HYPH</name>
<dbReference type="AlphaFoldDB" id="A0AAE4ATT2"/>
<dbReference type="EMBL" id="JAUSUL010000006">
    <property type="protein sequence ID" value="MDQ0317606.1"/>
    <property type="molecule type" value="Genomic_DNA"/>
</dbReference>
<keyword evidence="2" id="KW-0732">Signal</keyword>